<dbReference type="EMBL" id="WEGI01000015">
    <property type="protein sequence ID" value="MQY30709.1"/>
    <property type="molecule type" value="Genomic_DNA"/>
</dbReference>
<dbReference type="GO" id="GO:0006633">
    <property type="term" value="P:fatty acid biosynthetic process"/>
    <property type="evidence" value="ECO:0007669"/>
    <property type="project" value="TreeGrafter"/>
</dbReference>
<evidence type="ECO:0000256" key="3">
    <source>
        <dbReference type="ARBA" id="ARBA00023315"/>
    </source>
</evidence>
<protein>
    <recommendedName>
        <fullName evidence="1">[acyl-carrier-protein] S-malonyltransferase</fullName>
        <ecNumber evidence="1">2.3.1.39</ecNumber>
    </recommendedName>
</protein>
<evidence type="ECO:0000256" key="4">
    <source>
        <dbReference type="ARBA" id="ARBA00048462"/>
    </source>
</evidence>
<dbReference type="InterPro" id="IPR050858">
    <property type="entry name" value="Mal-CoA-ACP_Trans/PKS_FabD"/>
</dbReference>
<reference evidence="6 7" key="1">
    <citation type="submission" date="2019-10" db="EMBL/GenBank/DDBJ databases">
        <title>Nocardia macrotermitis sp. nov. and Nocardia aurantia sp. nov., isolated from the gut of fungus growing-termite Macrotermes natalensis.</title>
        <authorList>
            <person name="Benndorf R."/>
            <person name="Schwitalla J."/>
            <person name="Martin K."/>
            <person name="De Beer W."/>
            <person name="Kaster A.-K."/>
            <person name="Vollmers J."/>
            <person name="Poulsen M."/>
            <person name="Beemelmanns C."/>
        </authorList>
    </citation>
    <scope>NUCLEOTIDE SEQUENCE [LARGE SCALE GENOMIC DNA]</scope>
    <source>
        <strain evidence="6 7">RB56</strain>
    </source>
</reference>
<evidence type="ECO:0000313" key="7">
    <source>
        <dbReference type="Proteomes" id="UP000431401"/>
    </source>
</evidence>
<dbReference type="RefSeq" id="WP_194291061.1">
    <property type="nucleotide sequence ID" value="NZ_WEGI01000015.1"/>
</dbReference>
<keyword evidence="3" id="KW-0012">Acyltransferase</keyword>
<keyword evidence="7" id="KW-1185">Reference proteome</keyword>
<dbReference type="Gene3D" id="3.40.366.10">
    <property type="entry name" value="Malonyl-Coenzyme A Acyl Carrier Protein, domain 2"/>
    <property type="match status" value="1"/>
</dbReference>
<dbReference type="Proteomes" id="UP000431401">
    <property type="component" value="Unassembled WGS sequence"/>
</dbReference>
<evidence type="ECO:0000313" key="6">
    <source>
        <dbReference type="EMBL" id="MQY30709.1"/>
    </source>
</evidence>
<evidence type="ECO:0000256" key="2">
    <source>
        <dbReference type="ARBA" id="ARBA00022679"/>
    </source>
</evidence>
<dbReference type="Pfam" id="PF00698">
    <property type="entry name" value="Acyl_transf_1"/>
    <property type="match status" value="1"/>
</dbReference>
<feature type="domain" description="Malonyl-CoA:ACP transacylase (MAT)" evidence="5">
    <location>
        <begin position="7"/>
        <end position="310"/>
    </location>
</feature>
<comment type="caution">
    <text evidence="6">The sequence shown here is derived from an EMBL/GenBank/DDBJ whole genome shotgun (WGS) entry which is preliminary data.</text>
</comment>
<proteinExistence type="predicted"/>
<organism evidence="6 7">
    <name type="scientific">Nocardia aurantia</name>
    <dbReference type="NCBI Taxonomy" id="2585199"/>
    <lineage>
        <taxon>Bacteria</taxon>
        <taxon>Bacillati</taxon>
        <taxon>Actinomycetota</taxon>
        <taxon>Actinomycetes</taxon>
        <taxon>Mycobacteriales</taxon>
        <taxon>Nocardiaceae</taxon>
        <taxon>Nocardia</taxon>
    </lineage>
</organism>
<gene>
    <name evidence="6" type="ORF">NRB56_63120</name>
</gene>
<dbReference type="EC" id="2.3.1.39" evidence="1"/>
<dbReference type="AlphaFoldDB" id="A0A7K0DY32"/>
<dbReference type="InterPro" id="IPR001227">
    <property type="entry name" value="Ac_transferase_dom_sf"/>
</dbReference>
<evidence type="ECO:0000259" key="5">
    <source>
        <dbReference type="SMART" id="SM00827"/>
    </source>
</evidence>
<keyword evidence="2" id="KW-0808">Transferase</keyword>
<name>A0A7K0DY32_9NOCA</name>
<dbReference type="Gene3D" id="3.30.70.250">
    <property type="entry name" value="Malonyl-CoA ACP transacylase, ACP-binding"/>
    <property type="match status" value="1"/>
</dbReference>
<dbReference type="SUPFAM" id="SSF52151">
    <property type="entry name" value="FabD/lysophospholipase-like"/>
    <property type="match status" value="1"/>
</dbReference>
<dbReference type="PANTHER" id="PTHR42681:SF1">
    <property type="entry name" value="MALONYL-COA-ACYL CARRIER PROTEIN TRANSACYLASE, MITOCHONDRIAL"/>
    <property type="match status" value="1"/>
</dbReference>
<dbReference type="GO" id="GO:0004314">
    <property type="term" value="F:[acyl-carrier-protein] S-malonyltransferase activity"/>
    <property type="evidence" value="ECO:0007669"/>
    <property type="project" value="UniProtKB-EC"/>
</dbReference>
<dbReference type="InterPro" id="IPR014043">
    <property type="entry name" value="Acyl_transferase_dom"/>
</dbReference>
<sequence>MSKLAFLYGGQITLEPDLADRFHRHSPGVRRASAEAAQCIGLSEKEFRTYRPADPEFGHSLDALRHAALALGLTDDLAAHGVIPDVVGGLSLGALIGACVAEAIEREQLYAMLFQRRLVPPLPPSAPAQAMVLVSAPIECDPESFCESDIHLAVDTGPLDLETRSFVLAGHRAALEDLIADAPAGVLMFLLDRYQGAFHSPLQRHAVDFMSGFVSTMAFHDPKIPVCSPIDRSTMTTAEQIRDFVSRHNLLPARYEPIVAEIDRIGGRAAVVIGPGLPPPAAAAFLVEMFTDPTEPDRLPDVLPIAFAHRLSHRRRR</sequence>
<dbReference type="InterPro" id="IPR016035">
    <property type="entry name" value="Acyl_Trfase/lysoPLipase"/>
</dbReference>
<dbReference type="GO" id="GO:0005829">
    <property type="term" value="C:cytosol"/>
    <property type="evidence" value="ECO:0007669"/>
    <property type="project" value="TreeGrafter"/>
</dbReference>
<accession>A0A7K0DY32</accession>
<dbReference type="PANTHER" id="PTHR42681">
    <property type="entry name" value="MALONYL-COA-ACYL CARRIER PROTEIN TRANSACYLASE, MITOCHONDRIAL"/>
    <property type="match status" value="1"/>
</dbReference>
<evidence type="ECO:0000256" key="1">
    <source>
        <dbReference type="ARBA" id="ARBA00013258"/>
    </source>
</evidence>
<comment type="catalytic activity">
    <reaction evidence="4">
        <text>holo-[ACP] + malonyl-CoA = malonyl-[ACP] + CoA</text>
        <dbReference type="Rhea" id="RHEA:41792"/>
        <dbReference type="Rhea" id="RHEA-COMP:9623"/>
        <dbReference type="Rhea" id="RHEA-COMP:9685"/>
        <dbReference type="ChEBI" id="CHEBI:57287"/>
        <dbReference type="ChEBI" id="CHEBI:57384"/>
        <dbReference type="ChEBI" id="CHEBI:64479"/>
        <dbReference type="ChEBI" id="CHEBI:78449"/>
        <dbReference type="EC" id="2.3.1.39"/>
    </reaction>
</comment>
<dbReference type="SMART" id="SM00827">
    <property type="entry name" value="PKS_AT"/>
    <property type="match status" value="1"/>
</dbReference>